<dbReference type="PANTHER" id="PTHR30012:SF0">
    <property type="entry name" value="TYPE II SECRETION SYSTEM PROTEIN F-RELATED"/>
    <property type="match status" value="1"/>
</dbReference>
<dbReference type="EMBL" id="FONX01000028">
    <property type="protein sequence ID" value="SFF31959.1"/>
    <property type="molecule type" value="Genomic_DNA"/>
</dbReference>
<dbReference type="Proteomes" id="UP000199119">
    <property type="component" value="Unassembled WGS sequence"/>
</dbReference>
<dbReference type="InterPro" id="IPR042094">
    <property type="entry name" value="T2SS_GspF_sf"/>
</dbReference>
<dbReference type="RefSeq" id="WP_092942498.1">
    <property type="nucleotide sequence ID" value="NZ_FONX01000028.1"/>
</dbReference>
<comment type="similarity">
    <text evidence="2">Belongs to the GSP F family.</text>
</comment>
<keyword evidence="10" id="KW-1185">Reference proteome</keyword>
<gene>
    <name evidence="9" type="ORF">SAMN04489711_12812</name>
</gene>
<evidence type="ECO:0000313" key="9">
    <source>
        <dbReference type="EMBL" id="SFF31959.1"/>
    </source>
</evidence>
<reference evidence="10" key="1">
    <citation type="submission" date="2016-10" db="EMBL/GenBank/DDBJ databases">
        <authorList>
            <person name="Varghese N."/>
            <person name="Submissions S."/>
        </authorList>
    </citation>
    <scope>NUCLEOTIDE SEQUENCE [LARGE SCALE GENOMIC DNA]</scope>
    <source>
        <strain evidence="10">DSM 27981</strain>
    </source>
</reference>
<evidence type="ECO:0000256" key="3">
    <source>
        <dbReference type="ARBA" id="ARBA00022475"/>
    </source>
</evidence>
<dbReference type="InterPro" id="IPR003004">
    <property type="entry name" value="GspF/PilC"/>
</dbReference>
<organism evidence="9 10">
    <name type="scientific">Paracidovorax wautersii</name>
    <dbReference type="NCBI Taxonomy" id="1177982"/>
    <lineage>
        <taxon>Bacteria</taxon>
        <taxon>Pseudomonadati</taxon>
        <taxon>Pseudomonadota</taxon>
        <taxon>Betaproteobacteria</taxon>
        <taxon>Burkholderiales</taxon>
        <taxon>Comamonadaceae</taxon>
        <taxon>Paracidovorax</taxon>
    </lineage>
</organism>
<dbReference type="Gene3D" id="1.20.81.30">
    <property type="entry name" value="Type II secretion system (T2SS), domain F"/>
    <property type="match status" value="1"/>
</dbReference>
<evidence type="ECO:0000313" key="10">
    <source>
        <dbReference type="Proteomes" id="UP000199119"/>
    </source>
</evidence>
<keyword evidence="4 7" id="KW-0812">Transmembrane</keyword>
<feature type="domain" description="Type II secretion system protein GspF" evidence="8">
    <location>
        <begin position="230"/>
        <end position="345"/>
    </location>
</feature>
<keyword evidence="3" id="KW-1003">Cell membrane</keyword>
<comment type="subcellular location">
    <subcellularLocation>
        <location evidence="1">Cell membrane</location>
        <topology evidence="1">Multi-pass membrane protein</topology>
    </subcellularLocation>
</comment>
<accession>A0A1I2HQ36</accession>
<evidence type="ECO:0000256" key="6">
    <source>
        <dbReference type="ARBA" id="ARBA00023136"/>
    </source>
</evidence>
<dbReference type="InterPro" id="IPR018076">
    <property type="entry name" value="T2SS_GspF_dom"/>
</dbReference>
<dbReference type="STRING" id="1177982.SAMN04489711_12812"/>
<evidence type="ECO:0000256" key="2">
    <source>
        <dbReference type="ARBA" id="ARBA00005745"/>
    </source>
</evidence>
<dbReference type="AlphaFoldDB" id="A0A1I2HQ36"/>
<dbReference type="OrthoDB" id="8957672at2"/>
<protein>
    <submittedName>
        <fullName evidence="9">Type II secretion system (T2SS), protein F</fullName>
    </submittedName>
</protein>
<keyword evidence="6 7" id="KW-0472">Membrane</keyword>
<dbReference type="PANTHER" id="PTHR30012">
    <property type="entry name" value="GENERAL SECRETION PATHWAY PROTEIN"/>
    <property type="match status" value="1"/>
</dbReference>
<feature type="transmembrane region" description="Helical" evidence="7">
    <location>
        <begin position="171"/>
        <end position="198"/>
    </location>
</feature>
<evidence type="ECO:0000256" key="5">
    <source>
        <dbReference type="ARBA" id="ARBA00022989"/>
    </source>
</evidence>
<feature type="transmembrane region" description="Helical" evidence="7">
    <location>
        <begin position="133"/>
        <end position="151"/>
    </location>
</feature>
<sequence length="353" mass="39058">MSIPFSKRIRITAARRREWYEVLASMTSKESGLTVPVVLKDMHGEFKSIGHPMEPVVKQLIMRMRGAKGGVEIDSLRLGDSLKGLVPPNEAMMIKAGEERGDVSRGLSQAAAYVASSDALLGLVQKSLAISGIYFLCITLINIFFSVALLPKMQTASPRYTWPGYAQTYGWVADHMIIIACLFVVFVIVGWFIFLYLLKNWKSSGREFADRRVWPFTTVRLMNASALLMSVSGFVKVGAPFVEAIQIVAAGANPYMASRFKRIKGAMRGGAYDYDALVASKLIPESWQWIIRCYGRSSDFGVALEMISTEFVQYALKRTGRVAAMINFALLLLVAANIGWIGLTVTGIVRSVR</sequence>
<evidence type="ECO:0000256" key="4">
    <source>
        <dbReference type="ARBA" id="ARBA00022692"/>
    </source>
</evidence>
<evidence type="ECO:0000259" key="8">
    <source>
        <dbReference type="Pfam" id="PF00482"/>
    </source>
</evidence>
<evidence type="ECO:0000256" key="1">
    <source>
        <dbReference type="ARBA" id="ARBA00004651"/>
    </source>
</evidence>
<dbReference type="GO" id="GO:0005886">
    <property type="term" value="C:plasma membrane"/>
    <property type="evidence" value="ECO:0007669"/>
    <property type="project" value="UniProtKB-SubCell"/>
</dbReference>
<keyword evidence="5 7" id="KW-1133">Transmembrane helix</keyword>
<feature type="transmembrane region" description="Helical" evidence="7">
    <location>
        <begin position="322"/>
        <end position="343"/>
    </location>
</feature>
<dbReference type="Pfam" id="PF00482">
    <property type="entry name" value="T2SSF"/>
    <property type="match status" value="1"/>
</dbReference>
<name>A0A1I2HQ36_9BURK</name>
<evidence type="ECO:0000256" key="7">
    <source>
        <dbReference type="SAM" id="Phobius"/>
    </source>
</evidence>
<proteinExistence type="inferred from homology"/>